<keyword evidence="1" id="KW-0812">Transmembrane</keyword>
<keyword evidence="3" id="KW-0496">Mitochondrion</keyword>
<dbReference type="InterPro" id="IPR004147">
    <property type="entry name" value="ABC1_dom"/>
</dbReference>
<dbReference type="InterPro" id="IPR011009">
    <property type="entry name" value="Kinase-like_dom_sf"/>
</dbReference>
<sequence>MSREAAGVIAAIAVTVVVVAVVVICVPSWEAAEPAPPAELPEVRAPVRKPWLGKKNSAARALWTAASLGATFVAVHKALTPYRPERHVLLPAMAASESTLKVSIPESNAVPARMSTWRKVTSSAMVAGQYIKGDLSMERNLLAGIASAAAWAFARNDVAPKMMSAAASAVTSAANQSLPFASDLKNLLDLISIRPFDYMAIVDMVVSSDDVNGCLLMAYRMDPPPIVTVEDCFSILDAPVHPSFFVENDDNRIAMEKQLSVLRQRWPRGHHSGTCVMRSIYRSMTVNPLLIDRNLPNLRFVLKSTHLVEDDFVGANGKPVVFYAVRDAIDDWVHAELHLPAIRELVSHHLALVDDSIAAMIAREASYEDDPGRVRFLQDLLHAVLGGSAVRVSGASRRSMADLLVHGARKHDAKSELAQLKASMATRLTGAHAVVPERVSDDEIETANRLRQYASRVVGCLGLGDPEGCWGKCLPNRPTDIYLPDRDIGDIADGFQGILDVASDMRGILSDVLHADANRPMRSVLSKVIHIAGSPEINVVGLRQAVEELDLGHVILPTASQRRILHVDASGGEHGTEWIAKRRKEARLVTDKTQFHVHYLDEDNMGERYRVLGAFDLLVTSSYALADLAGPHLALKARITSAFLRLPLNAAPVVVVEAAAMAAGPILQKVFQEYATRFESALMAARARSFLTDIHPMTDDELADQLQASFPSRAIDDLLPGFNHTSPSAASIAEGHITGYRKALTEPPVRAWAKIRRHGIDQRYLVEQSLVEAIRTMEQRGVPRQSSGARALESLAQRVTMDLDFAGETDSIRLAGRVFGDMAGIEIPQVLHNDANVIVMTLAPGATLSKWVRDPTLRGADVCARNDLFVAFAHRWFDEGMFSRGPTVIHSDPHMGNLIYSYSKAMRKGTLTVVDWGQASRPSSGLAWSVGRQAVDVVFGTVFNYPDMVGRALGVDAGNLFADNASIVDRIVEVVARHGQSSAMLQMNAFVYGAMHILRTLEALEADSHPSCDPVKTSAAFMRDVFHVWSGRGLLAIPALALQHVGIAPGSAGVQRLPRWIPGVLGRTLWITEHKEVARAIGKAAVTRDASHLVPYGASLRRLGQTALTKALRKTTPIHQVDPAVANLALSFASYSVWGALMNQARRQPLTTKHVLAKAAQNAAAQALTFKAVELLQPKAAALVDAGADRLSEQNVPFVKGAYRDILNNALILSKLYLRHKLYAIRDAVEGQYYSPVA</sequence>
<keyword evidence="1" id="KW-1133">Transmembrane helix</keyword>
<dbReference type="Proteomes" id="UP000290189">
    <property type="component" value="Unassembled WGS sequence"/>
</dbReference>
<dbReference type="EMBL" id="OVEO01000003">
    <property type="protein sequence ID" value="SPQ94616.1"/>
    <property type="molecule type" value="Genomic_DNA"/>
</dbReference>
<feature type="domain" description="ABC1 atypical kinase-like" evidence="2">
    <location>
        <begin position="694"/>
        <end position="921"/>
    </location>
</feature>
<evidence type="ECO:0000256" key="1">
    <source>
        <dbReference type="SAM" id="Phobius"/>
    </source>
</evidence>
<evidence type="ECO:0000313" key="3">
    <source>
        <dbReference type="EMBL" id="SPQ94616.1"/>
    </source>
</evidence>
<reference evidence="3 4" key="1">
    <citation type="submission" date="2018-03" db="EMBL/GenBank/DDBJ databases">
        <authorList>
            <person name="Fogelqvist J."/>
        </authorList>
    </citation>
    <scope>NUCLEOTIDE SEQUENCE [LARGE SCALE GENOMIC DNA]</scope>
</reference>
<dbReference type="AlphaFoldDB" id="A0A3P3Y361"/>
<accession>A0A3P3Y361</accession>
<proteinExistence type="predicted"/>
<evidence type="ECO:0000313" key="4">
    <source>
        <dbReference type="Proteomes" id="UP000290189"/>
    </source>
</evidence>
<evidence type="ECO:0000259" key="2">
    <source>
        <dbReference type="Pfam" id="PF03109"/>
    </source>
</evidence>
<feature type="transmembrane region" description="Helical" evidence="1">
    <location>
        <begin position="7"/>
        <end position="29"/>
    </location>
</feature>
<geneLocation type="mitochondrion" evidence="3"/>
<organism evidence="3 4">
    <name type="scientific">Plasmodiophora brassicae</name>
    <name type="common">Clubroot disease agent</name>
    <dbReference type="NCBI Taxonomy" id="37360"/>
    <lineage>
        <taxon>Eukaryota</taxon>
        <taxon>Sar</taxon>
        <taxon>Rhizaria</taxon>
        <taxon>Endomyxa</taxon>
        <taxon>Phytomyxea</taxon>
        <taxon>Plasmodiophorida</taxon>
        <taxon>Plasmodiophoridae</taxon>
        <taxon>Plasmodiophora</taxon>
    </lineage>
</organism>
<name>A0A3P3Y361_PLABS</name>
<dbReference type="Pfam" id="PF03109">
    <property type="entry name" value="ABC1"/>
    <property type="match status" value="1"/>
</dbReference>
<gene>
    <name evidence="3" type="ORF">PLBR_LOCUS1831</name>
</gene>
<dbReference type="SUPFAM" id="SSF56112">
    <property type="entry name" value="Protein kinase-like (PK-like)"/>
    <property type="match status" value="1"/>
</dbReference>
<keyword evidence="1" id="KW-0472">Membrane</keyword>
<protein>
    <recommendedName>
        <fullName evidence="2">ABC1 atypical kinase-like domain-containing protein</fullName>
    </recommendedName>
</protein>